<accession>A0A0R3UH14</accession>
<evidence type="ECO:0000313" key="3">
    <source>
        <dbReference type="Proteomes" id="UP000267029"/>
    </source>
</evidence>
<dbReference type="AlphaFoldDB" id="A0A0R3UH14"/>
<gene>
    <name evidence="2" type="ORF">MCOS_LOCUS6572</name>
</gene>
<evidence type="ECO:0000256" key="1">
    <source>
        <dbReference type="SAM" id="MobiDB-lite"/>
    </source>
</evidence>
<name>A0A0R3UH14_MESCO</name>
<protein>
    <submittedName>
        <fullName evidence="2 4">Uncharacterized protein</fullName>
    </submittedName>
</protein>
<dbReference type="WBParaSite" id="MCU_002192-RA">
    <property type="protein sequence ID" value="MCU_002192-RA"/>
    <property type="gene ID" value="MCU_002192"/>
</dbReference>
<sequence length="158" mass="16646">MDFSNVGMGAFDESSAQARFQSKARGMDYAQAPIDQHRCFVSGMCYHSDGGHDDKGHRELSYQPNGIGDGGTIKTSPGPLISAPTPTSGGFGELIDPQGGFASVPANVLPPTPKREKYSTGTSESHSSAVGGQMTFQELTAIRSEPMDYAPEGQSSQV</sequence>
<organism evidence="4">
    <name type="scientific">Mesocestoides corti</name>
    <name type="common">Flatworm</name>
    <dbReference type="NCBI Taxonomy" id="53468"/>
    <lineage>
        <taxon>Eukaryota</taxon>
        <taxon>Metazoa</taxon>
        <taxon>Spiralia</taxon>
        <taxon>Lophotrochozoa</taxon>
        <taxon>Platyhelminthes</taxon>
        <taxon>Cestoda</taxon>
        <taxon>Eucestoda</taxon>
        <taxon>Cyclophyllidea</taxon>
        <taxon>Mesocestoididae</taxon>
        <taxon>Mesocestoides</taxon>
    </lineage>
</organism>
<reference evidence="4" key="2">
    <citation type="submission" date="2019-11" db="UniProtKB">
        <authorList>
            <consortium name="WormBaseParasite"/>
        </authorList>
    </citation>
    <scope>IDENTIFICATION</scope>
</reference>
<dbReference type="EMBL" id="UXSR01005274">
    <property type="protein sequence ID" value="VDD80569.1"/>
    <property type="molecule type" value="Genomic_DNA"/>
</dbReference>
<evidence type="ECO:0000313" key="4">
    <source>
        <dbReference type="WBParaSite" id="MCU_002192-RA"/>
    </source>
</evidence>
<keyword evidence="3" id="KW-1185">Reference proteome</keyword>
<feature type="region of interest" description="Disordered" evidence="1">
    <location>
        <begin position="55"/>
        <end position="158"/>
    </location>
</feature>
<dbReference type="OrthoDB" id="10553830at2759"/>
<evidence type="ECO:0000313" key="2">
    <source>
        <dbReference type="EMBL" id="VDD80569.1"/>
    </source>
</evidence>
<feature type="compositionally biased region" description="Polar residues" evidence="1">
    <location>
        <begin position="119"/>
        <end position="138"/>
    </location>
</feature>
<proteinExistence type="predicted"/>
<dbReference type="Proteomes" id="UP000267029">
    <property type="component" value="Unassembled WGS sequence"/>
</dbReference>
<reference evidence="2 3" key="1">
    <citation type="submission" date="2018-10" db="EMBL/GenBank/DDBJ databases">
        <authorList>
            <consortium name="Pathogen Informatics"/>
        </authorList>
    </citation>
    <scope>NUCLEOTIDE SEQUENCE [LARGE SCALE GENOMIC DNA]</scope>
</reference>